<accession>A0ABU6TQH1</accession>
<proteinExistence type="predicted"/>
<reference evidence="1 2" key="1">
    <citation type="journal article" date="2023" name="Plants (Basel)">
        <title>Bridging the Gap: Combining Genomics and Transcriptomics Approaches to Understand Stylosanthes scabra, an Orphan Legume from the Brazilian Caatinga.</title>
        <authorList>
            <person name="Ferreira-Neto J.R.C."/>
            <person name="da Silva M.D."/>
            <person name="Binneck E."/>
            <person name="de Melo N.F."/>
            <person name="da Silva R.H."/>
            <person name="de Melo A.L.T.M."/>
            <person name="Pandolfi V."/>
            <person name="Bustamante F.O."/>
            <person name="Brasileiro-Vidal A.C."/>
            <person name="Benko-Iseppon A.M."/>
        </authorList>
    </citation>
    <scope>NUCLEOTIDE SEQUENCE [LARGE SCALE GENOMIC DNA]</scope>
    <source>
        <tissue evidence="1">Leaves</tissue>
    </source>
</reference>
<keyword evidence="2" id="KW-1185">Reference proteome</keyword>
<organism evidence="1 2">
    <name type="scientific">Stylosanthes scabra</name>
    <dbReference type="NCBI Taxonomy" id="79078"/>
    <lineage>
        <taxon>Eukaryota</taxon>
        <taxon>Viridiplantae</taxon>
        <taxon>Streptophyta</taxon>
        <taxon>Embryophyta</taxon>
        <taxon>Tracheophyta</taxon>
        <taxon>Spermatophyta</taxon>
        <taxon>Magnoliopsida</taxon>
        <taxon>eudicotyledons</taxon>
        <taxon>Gunneridae</taxon>
        <taxon>Pentapetalae</taxon>
        <taxon>rosids</taxon>
        <taxon>fabids</taxon>
        <taxon>Fabales</taxon>
        <taxon>Fabaceae</taxon>
        <taxon>Papilionoideae</taxon>
        <taxon>50 kb inversion clade</taxon>
        <taxon>dalbergioids sensu lato</taxon>
        <taxon>Dalbergieae</taxon>
        <taxon>Pterocarpus clade</taxon>
        <taxon>Stylosanthes</taxon>
    </lineage>
</organism>
<evidence type="ECO:0000313" key="1">
    <source>
        <dbReference type="EMBL" id="MED6151041.1"/>
    </source>
</evidence>
<protein>
    <submittedName>
        <fullName evidence="1">Uncharacterized protein</fullName>
    </submittedName>
</protein>
<evidence type="ECO:0000313" key="2">
    <source>
        <dbReference type="Proteomes" id="UP001341840"/>
    </source>
</evidence>
<name>A0ABU6TQH1_9FABA</name>
<dbReference type="Proteomes" id="UP001341840">
    <property type="component" value="Unassembled WGS sequence"/>
</dbReference>
<sequence>MQFLQQSFYENMQKSHAEYMEEVKHIKAKQEKMWNNTNRFQSQIRKEQEMLAHEIQEILVNNQRAEIEKSLQQAVERQGRDISEMRKQLTFGLGILQQEKHTLARLISKLTQS</sequence>
<comment type="caution">
    <text evidence="1">The sequence shown here is derived from an EMBL/GenBank/DDBJ whole genome shotgun (WGS) entry which is preliminary data.</text>
</comment>
<gene>
    <name evidence="1" type="ORF">PIB30_078549</name>
</gene>
<dbReference type="EMBL" id="JASCZI010091709">
    <property type="protein sequence ID" value="MED6151041.1"/>
    <property type="molecule type" value="Genomic_DNA"/>
</dbReference>